<dbReference type="InterPro" id="IPR000436">
    <property type="entry name" value="Sushi_SCR_CCP_dom"/>
</dbReference>
<gene>
    <name evidence="15" type="ORF">A6R68_19979</name>
</gene>
<dbReference type="Gene3D" id="2.10.70.10">
    <property type="entry name" value="Complement Module, domain 1"/>
    <property type="match status" value="5"/>
</dbReference>
<dbReference type="Pfam" id="PF00084">
    <property type="entry name" value="Sushi"/>
    <property type="match status" value="5"/>
</dbReference>
<feature type="non-terminal residue" evidence="15">
    <location>
        <position position="316"/>
    </location>
</feature>
<evidence type="ECO:0000256" key="4">
    <source>
        <dbReference type="ARBA" id="ARBA00022659"/>
    </source>
</evidence>
<reference evidence="15 16" key="1">
    <citation type="submission" date="2016-06" db="EMBL/GenBank/DDBJ databases">
        <title>The Draft Genome Sequence and Annotation of the Desert Woodrat Neotoma lepida.</title>
        <authorList>
            <person name="Campbell M."/>
            <person name="Oakeson K.F."/>
            <person name="Yandell M."/>
            <person name="Halpert J.R."/>
            <person name="Dearing D."/>
        </authorList>
    </citation>
    <scope>NUCLEOTIDE SEQUENCE [LARGE SCALE GENOMIC DNA]</scope>
    <source>
        <strain evidence="15">417</strain>
        <tissue evidence="15">Liver</tissue>
    </source>
</reference>
<comment type="caution">
    <text evidence="13">Lacks conserved residue(s) required for the propagation of feature annotation.</text>
</comment>
<sequence length="316" mass="35144">QCKSLPKYPFAKPNITSDKSEFAVETTWEYKCLPGYTGKPFLITCLETSKWSDAQQFCKRKSCTNPKDLLHGSVHINTGIKFGSTITFSCNKGYRLIAIPCESPPAIANGDFYSSSRDSFFYGMVVTYHCHVGKNREKLFDLVGEKSIYCTSKDNEVGIWSSPPPQCIGIVKCPVPKIENGDVESGFKHSFFLNDTVMFKCKSGFTMKGSSIVWCQPNSKWSPPLPTCLKGCLPPRNIHHGDYNKKDKEFFSVGQEVSYSCEPGYTLIGTNLVQCTSSGTWSHAAPTCEGASSFCSIQRKRNCFLIPHVQAFSLLS</sequence>
<evidence type="ECO:0000256" key="8">
    <source>
        <dbReference type="ARBA" id="ARBA00022875"/>
    </source>
</evidence>
<comment type="similarity">
    <text evidence="2">Belongs to the receptors of complement activation (RCA) family.</text>
</comment>
<evidence type="ECO:0000256" key="1">
    <source>
        <dbReference type="ARBA" id="ARBA00004370"/>
    </source>
</evidence>
<evidence type="ECO:0000256" key="10">
    <source>
        <dbReference type="ARBA" id="ARBA00023157"/>
    </source>
</evidence>
<feature type="non-terminal residue" evidence="15">
    <location>
        <position position="1"/>
    </location>
</feature>
<keyword evidence="5" id="KW-0732">Signal</keyword>
<dbReference type="CDD" id="cd00033">
    <property type="entry name" value="CCP"/>
    <property type="match status" value="4"/>
</dbReference>
<evidence type="ECO:0000256" key="6">
    <source>
        <dbReference type="ARBA" id="ARBA00022737"/>
    </source>
</evidence>
<evidence type="ECO:0000256" key="5">
    <source>
        <dbReference type="ARBA" id="ARBA00022729"/>
    </source>
</evidence>
<evidence type="ECO:0000256" key="13">
    <source>
        <dbReference type="PROSITE-ProRule" id="PRU00302"/>
    </source>
</evidence>
<keyword evidence="4 13" id="KW-0768">Sushi</keyword>
<feature type="disulfide bond" evidence="13">
    <location>
        <begin position="261"/>
        <end position="288"/>
    </location>
</feature>
<evidence type="ECO:0000256" key="2">
    <source>
        <dbReference type="ARBA" id="ARBA00010908"/>
    </source>
</evidence>
<evidence type="ECO:0000259" key="14">
    <source>
        <dbReference type="PROSITE" id="PS50923"/>
    </source>
</evidence>
<feature type="domain" description="Sushi" evidence="14">
    <location>
        <begin position="99"/>
        <end position="169"/>
    </location>
</feature>
<evidence type="ECO:0000256" key="3">
    <source>
        <dbReference type="ARBA" id="ARBA00022588"/>
    </source>
</evidence>
<keyword evidence="8" id="KW-0180">Complement pathway</keyword>
<evidence type="ECO:0000313" key="16">
    <source>
        <dbReference type="Proteomes" id="UP000092124"/>
    </source>
</evidence>
<keyword evidence="7" id="KW-0391">Immunity</keyword>
<dbReference type="SMART" id="SM00032">
    <property type="entry name" value="CCP"/>
    <property type="match status" value="5"/>
</dbReference>
<dbReference type="STRING" id="56216.A0A1A6HGB7"/>
<comment type="function">
    <text evidence="12">This protein recognizes C4b and C3b fragments that condense with cell-surface hydroxyl or amino groups when nascent C4b and C3b are locally generated during C4 and c3 activation. Interaction of daf with cell-associated C4b and C3b polypeptides interferes with their ability to catalyze the conversion of C2 and factor B to enzymatically active C2a and Bb and thereby prevents the formation of C4b2a and C3bBb, the amplification convertases of the complement cascade. Inhibits complement activation by destabilizing and preventing the formation of C3 and C5 convertases, which prevents complement damage.</text>
</comment>
<feature type="domain" description="Sushi" evidence="14">
    <location>
        <begin position="1"/>
        <end position="60"/>
    </location>
</feature>
<feature type="disulfide bond" evidence="13">
    <location>
        <begin position="201"/>
        <end position="228"/>
    </location>
</feature>
<evidence type="ECO:0000256" key="9">
    <source>
        <dbReference type="ARBA" id="ARBA00023136"/>
    </source>
</evidence>
<dbReference type="InterPro" id="IPR035976">
    <property type="entry name" value="Sushi/SCR/CCP_sf"/>
</dbReference>
<feature type="domain" description="Sushi" evidence="14">
    <location>
        <begin position="171"/>
        <end position="228"/>
    </location>
</feature>
<organism evidence="15 16">
    <name type="scientific">Neotoma lepida</name>
    <name type="common">Desert woodrat</name>
    <dbReference type="NCBI Taxonomy" id="56216"/>
    <lineage>
        <taxon>Eukaryota</taxon>
        <taxon>Metazoa</taxon>
        <taxon>Chordata</taxon>
        <taxon>Craniata</taxon>
        <taxon>Vertebrata</taxon>
        <taxon>Euteleostomi</taxon>
        <taxon>Mammalia</taxon>
        <taxon>Eutheria</taxon>
        <taxon>Euarchontoglires</taxon>
        <taxon>Glires</taxon>
        <taxon>Rodentia</taxon>
        <taxon>Myomorpha</taxon>
        <taxon>Muroidea</taxon>
        <taxon>Cricetidae</taxon>
        <taxon>Neotominae</taxon>
        <taxon>Neotoma</taxon>
    </lineage>
</organism>
<comment type="subcellular location">
    <subcellularLocation>
        <location evidence="1">Membrane</location>
    </subcellularLocation>
</comment>
<evidence type="ECO:0000256" key="12">
    <source>
        <dbReference type="ARBA" id="ARBA00045541"/>
    </source>
</evidence>
<dbReference type="SUPFAM" id="SSF57535">
    <property type="entry name" value="Complement control module/SCR domain"/>
    <property type="match status" value="5"/>
</dbReference>
<dbReference type="OrthoDB" id="6127264at2759"/>
<dbReference type="GO" id="GO:0016020">
    <property type="term" value="C:membrane"/>
    <property type="evidence" value="ECO:0007669"/>
    <property type="project" value="UniProtKB-SubCell"/>
</dbReference>
<feature type="disulfide bond" evidence="13">
    <location>
        <begin position="232"/>
        <end position="275"/>
    </location>
</feature>
<dbReference type="GO" id="GO:0045087">
    <property type="term" value="P:innate immune response"/>
    <property type="evidence" value="ECO:0007669"/>
    <property type="project" value="UniProtKB-KW"/>
</dbReference>
<keyword evidence="6" id="KW-0677">Repeat</keyword>
<dbReference type="InterPro" id="IPR050350">
    <property type="entry name" value="Compl-Cell_Adhes-Reg"/>
</dbReference>
<accession>A0A1A6HGB7</accession>
<dbReference type="FunFam" id="2.10.70.10:FF:000014">
    <property type="entry name" value="Membrane cofactor protein"/>
    <property type="match status" value="2"/>
</dbReference>
<keyword evidence="9" id="KW-0472">Membrane</keyword>
<keyword evidence="16" id="KW-1185">Reference proteome</keyword>
<protein>
    <recommendedName>
        <fullName evidence="14">Sushi domain-containing protein</fullName>
    </recommendedName>
</protein>
<evidence type="ECO:0000313" key="15">
    <source>
        <dbReference type="EMBL" id="OBS77633.1"/>
    </source>
</evidence>
<dbReference type="PANTHER" id="PTHR19325:SF317">
    <property type="entry name" value="COMPLEMENT DECAY-ACCELERATING FACTOR"/>
    <property type="match status" value="1"/>
</dbReference>
<keyword evidence="10 13" id="KW-1015">Disulfide bond</keyword>
<name>A0A1A6HGB7_NEOLE</name>
<dbReference type="GO" id="GO:0006958">
    <property type="term" value="P:complement activation, classical pathway"/>
    <property type="evidence" value="ECO:0007669"/>
    <property type="project" value="UniProtKB-KW"/>
</dbReference>
<dbReference type="AlphaFoldDB" id="A0A1A6HGB7"/>
<comment type="caution">
    <text evidence="15">The sequence shown here is derived from an EMBL/GenBank/DDBJ whole genome shotgun (WGS) entry which is preliminary data.</text>
</comment>
<dbReference type="PANTHER" id="PTHR19325">
    <property type="entry name" value="COMPLEMENT COMPONENT-RELATED SUSHI DOMAIN-CONTAINING"/>
    <property type="match status" value="1"/>
</dbReference>
<keyword evidence="11" id="KW-0325">Glycoprotein</keyword>
<keyword evidence="3" id="KW-0399">Innate immunity</keyword>
<dbReference type="FunFam" id="2.10.70.10:FF:000044">
    <property type="entry name" value="Complement component receptor type 1"/>
    <property type="match status" value="1"/>
</dbReference>
<evidence type="ECO:0000256" key="7">
    <source>
        <dbReference type="ARBA" id="ARBA00022859"/>
    </source>
</evidence>
<feature type="domain" description="Sushi" evidence="14">
    <location>
        <begin position="230"/>
        <end position="290"/>
    </location>
</feature>
<evidence type="ECO:0000256" key="11">
    <source>
        <dbReference type="ARBA" id="ARBA00023180"/>
    </source>
</evidence>
<dbReference type="PROSITE" id="PS50923">
    <property type="entry name" value="SUSHI"/>
    <property type="match status" value="4"/>
</dbReference>
<proteinExistence type="inferred from homology"/>
<feature type="disulfide bond" evidence="13">
    <location>
        <begin position="2"/>
        <end position="45"/>
    </location>
</feature>
<dbReference type="FunFam" id="2.10.70.10:FF:000008">
    <property type="entry name" value="Complement receptor type 1"/>
    <property type="match status" value="1"/>
</dbReference>
<dbReference type="Proteomes" id="UP000092124">
    <property type="component" value="Unassembled WGS sequence"/>
</dbReference>
<dbReference type="EMBL" id="LZPO01028615">
    <property type="protein sequence ID" value="OBS77633.1"/>
    <property type="molecule type" value="Genomic_DNA"/>
</dbReference>